<dbReference type="EMBL" id="CP096590">
    <property type="protein sequence ID" value="UPV79511.1"/>
    <property type="molecule type" value="Genomic_DNA"/>
</dbReference>
<organism evidence="1 2">
    <name type="scientific">Bacillus rugosus</name>
    <dbReference type="NCBI Taxonomy" id="2715209"/>
    <lineage>
        <taxon>Bacteria</taxon>
        <taxon>Bacillati</taxon>
        <taxon>Bacillota</taxon>
        <taxon>Bacilli</taxon>
        <taxon>Bacillales</taxon>
        <taxon>Bacillaceae</taxon>
        <taxon>Bacillus</taxon>
    </lineage>
</organism>
<name>A0ACD4A010_9BACI</name>
<gene>
    <name evidence="1" type="ORF">M0696_01755</name>
</gene>
<keyword evidence="2" id="KW-1185">Reference proteome</keyword>
<dbReference type="Proteomes" id="UP000830837">
    <property type="component" value="Chromosome"/>
</dbReference>
<reference evidence="1" key="1">
    <citation type="submission" date="2022-04" db="EMBL/GenBank/DDBJ databases">
        <title>Complete genome of Bacillus.</title>
        <authorList>
            <person name="Kong X."/>
            <person name="Hou M."/>
        </authorList>
    </citation>
    <scope>NUCLEOTIDE SEQUENCE</scope>
    <source>
        <strain evidence="1">A78.1</strain>
    </source>
</reference>
<sequence length="64" mass="7695">MNNSKARRTSRRASVWNKQPRNQYTDTAKHIDRLRYDLRASRSTYRNHFTYRIKLAPSTIIKSP</sequence>
<evidence type="ECO:0000313" key="1">
    <source>
        <dbReference type="EMBL" id="UPV79511.1"/>
    </source>
</evidence>
<proteinExistence type="predicted"/>
<evidence type="ECO:0000313" key="2">
    <source>
        <dbReference type="Proteomes" id="UP000830837"/>
    </source>
</evidence>
<accession>A0ACD4A010</accession>
<protein>
    <submittedName>
        <fullName evidence="1">Uncharacterized protein</fullName>
    </submittedName>
</protein>